<evidence type="ECO:0000256" key="1">
    <source>
        <dbReference type="SAM" id="Phobius"/>
    </source>
</evidence>
<proteinExistence type="predicted"/>
<keyword evidence="3" id="KW-1185">Reference proteome</keyword>
<dbReference type="Pfam" id="PF07690">
    <property type="entry name" value="MFS_1"/>
    <property type="match status" value="1"/>
</dbReference>
<dbReference type="InterPro" id="IPR052528">
    <property type="entry name" value="Sugar_transport-like"/>
</dbReference>
<reference evidence="3" key="1">
    <citation type="submission" date="2022-09" db="EMBL/GenBank/DDBJ databases">
        <title>Complete genome sequence of Vulcanisaeta souniana.</title>
        <authorList>
            <person name="Kato S."/>
            <person name="Itoh T."/>
            <person name="Ohkuma M."/>
        </authorList>
    </citation>
    <scope>NUCLEOTIDE SEQUENCE [LARGE SCALE GENOMIC DNA]</scope>
    <source>
        <strain evidence="3">JCM 11219</strain>
    </source>
</reference>
<keyword evidence="1" id="KW-1133">Transmembrane helix</keyword>
<dbReference type="PANTHER" id="PTHR23526:SF2">
    <property type="entry name" value="MAJOR FACILITATOR SUPERFAMILY (MFS) PROFILE DOMAIN-CONTAINING PROTEIN"/>
    <property type="match status" value="1"/>
</dbReference>
<gene>
    <name evidence="2" type="ORF">Vsou_04150</name>
</gene>
<evidence type="ECO:0000313" key="3">
    <source>
        <dbReference type="Proteomes" id="UP001060771"/>
    </source>
</evidence>
<feature type="transmembrane region" description="Helical" evidence="1">
    <location>
        <begin position="23"/>
        <end position="52"/>
    </location>
</feature>
<dbReference type="GeneID" id="76205969"/>
<dbReference type="InterPro" id="IPR011701">
    <property type="entry name" value="MFS"/>
</dbReference>
<sequence length="376" mass="41682">MDNNKLKNYVIIQNLANGLVSPFMSFLAAIIGVPSIGISLVSSASSFFSGIVQLPLRRNRHVGYLLRLSTMLLATLWLTMAFIAYGNPVLYLVTYILIAGVSGVNSFAWSLIMERLSRGSRGRVLATYAFYGSIGGLLATLMTGMLVGDNYVVMHYVFIGSAVLNFANTINIWYIKHMDPDSQVIDGVIMMLRNNRRLTRFLLVNTLFAIVWSFAWPLFPLAQVYLLNMNVEQLAIVNIISGSSTLILQRLVGRWFDRDRRLIMFLGRLLLVTFPLSYALANSVYVIYLANIIAGFTNSASNIAYMSFVYDNSRDRKTAIGLYNLFYGIGTLIGSLVSGALITLIINYAGLRNGIRYMLLGDAAARAVVATLYTSV</sequence>
<protein>
    <submittedName>
        <fullName evidence="2">MFS transporter</fullName>
    </submittedName>
</protein>
<feature type="transmembrane region" description="Helical" evidence="1">
    <location>
        <begin position="322"/>
        <end position="349"/>
    </location>
</feature>
<dbReference type="RefSeq" id="WP_188602667.1">
    <property type="nucleotide sequence ID" value="NZ_AP026830.1"/>
</dbReference>
<dbReference type="Gene3D" id="1.20.1250.20">
    <property type="entry name" value="MFS general substrate transporter like domains"/>
    <property type="match status" value="2"/>
</dbReference>
<keyword evidence="1" id="KW-0472">Membrane</keyword>
<feature type="transmembrane region" description="Helical" evidence="1">
    <location>
        <begin position="153"/>
        <end position="175"/>
    </location>
</feature>
<dbReference type="SUPFAM" id="SSF103473">
    <property type="entry name" value="MFS general substrate transporter"/>
    <property type="match status" value="1"/>
</dbReference>
<accession>A0ABM8BK53</accession>
<name>A0ABM8BK53_9CREN</name>
<evidence type="ECO:0000313" key="2">
    <source>
        <dbReference type="EMBL" id="BDR91322.1"/>
    </source>
</evidence>
<dbReference type="PANTHER" id="PTHR23526">
    <property type="entry name" value="INTEGRAL MEMBRANE TRANSPORT PROTEIN-RELATED"/>
    <property type="match status" value="1"/>
</dbReference>
<dbReference type="InterPro" id="IPR036259">
    <property type="entry name" value="MFS_trans_sf"/>
</dbReference>
<feature type="transmembrane region" description="Helical" evidence="1">
    <location>
        <begin position="91"/>
        <end position="112"/>
    </location>
</feature>
<keyword evidence="1" id="KW-0812">Transmembrane</keyword>
<feature type="transmembrane region" description="Helical" evidence="1">
    <location>
        <begin position="124"/>
        <end position="147"/>
    </location>
</feature>
<organism evidence="2 3">
    <name type="scientific">Vulcanisaeta souniana JCM 11219</name>
    <dbReference type="NCBI Taxonomy" id="1293586"/>
    <lineage>
        <taxon>Archaea</taxon>
        <taxon>Thermoproteota</taxon>
        <taxon>Thermoprotei</taxon>
        <taxon>Thermoproteales</taxon>
        <taxon>Thermoproteaceae</taxon>
        <taxon>Vulcanisaeta</taxon>
    </lineage>
</organism>
<dbReference type="Proteomes" id="UP001060771">
    <property type="component" value="Chromosome"/>
</dbReference>
<dbReference type="EMBL" id="AP026830">
    <property type="protein sequence ID" value="BDR91322.1"/>
    <property type="molecule type" value="Genomic_DNA"/>
</dbReference>
<feature type="transmembrane region" description="Helical" evidence="1">
    <location>
        <begin position="231"/>
        <end position="251"/>
    </location>
</feature>
<feature type="transmembrane region" description="Helical" evidence="1">
    <location>
        <begin position="201"/>
        <end position="219"/>
    </location>
</feature>
<feature type="transmembrane region" description="Helical" evidence="1">
    <location>
        <begin position="64"/>
        <end position="85"/>
    </location>
</feature>